<keyword evidence="7" id="KW-0325">Glycoprotein</keyword>
<proteinExistence type="inferred from homology"/>
<keyword evidence="3" id="KW-0399">Innate immunity</keyword>
<evidence type="ECO:0000256" key="9">
    <source>
        <dbReference type="SAM" id="SignalP"/>
    </source>
</evidence>
<dbReference type="GO" id="GO:0006508">
    <property type="term" value="P:proteolysis"/>
    <property type="evidence" value="ECO:0007669"/>
    <property type="project" value="InterPro"/>
</dbReference>
<evidence type="ECO:0000313" key="11">
    <source>
        <dbReference type="EnsemblMetazoa" id="AMAM001425-PA"/>
    </source>
</evidence>
<feature type="signal peptide" evidence="9">
    <location>
        <begin position="1"/>
        <end position="19"/>
    </location>
</feature>
<evidence type="ECO:0000256" key="3">
    <source>
        <dbReference type="ARBA" id="ARBA00022588"/>
    </source>
</evidence>
<dbReference type="PROSITE" id="PS50240">
    <property type="entry name" value="TRYPSIN_DOM"/>
    <property type="match status" value="1"/>
</dbReference>
<dbReference type="VEuPathDB" id="VectorBase:AMAM001425"/>
<keyword evidence="5" id="KW-0391">Immunity</keyword>
<accession>A0A182S7U2</accession>
<comment type="subcellular location">
    <subcellularLocation>
        <location evidence="1">Secreted</location>
    </subcellularLocation>
</comment>
<dbReference type="Gene3D" id="2.40.10.10">
    <property type="entry name" value="Trypsin-like serine proteases"/>
    <property type="match status" value="1"/>
</dbReference>
<dbReference type="EnsemblMetazoa" id="AMAM001425-RA">
    <property type="protein sequence ID" value="AMAM001425-PA"/>
    <property type="gene ID" value="AMAM001425"/>
</dbReference>
<feature type="chain" id="PRO_5008135564" description="Peptidase S1 domain-containing protein" evidence="9">
    <location>
        <begin position="20"/>
        <end position="282"/>
    </location>
</feature>
<evidence type="ECO:0000313" key="12">
    <source>
        <dbReference type="Proteomes" id="UP000075901"/>
    </source>
</evidence>
<evidence type="ECO:0000256" key="6">
    <source>
        <dbReference type="ARBA" id="ARBA00023157"/>
    </source>
</evidence>
<reference evidence="12" key="1">
    <citation type="submission" date="2013-09" db="EMBL/GenBank/DDBJ databases">
        <title>The Genome Sequence of Anopheles maculatus species B.</title>
        <authorList>
            <consortium name="The Broad Institute Genomics Platform"/>
            <person name="Neafsey D.E."/>
            <person name="Besansky N."/>
            <person name="Howell P."/>
            <person name="Walton C."/>
            <person name="Young S.K."/>
            <person name="Zeng Q."/>
            <person name="Gargeya S."/>
            <person name="Fitzgerald M."/>
            <person name="Haas B."/>
            <person name="Abouelleil A."/>
            <person name="Allen A.W."/>
            <person name="Alvarado L."/>
            <person name="Arachchi H.M."/>
            <person name="Berlin A.M."/>
            <person name="Chapman S.B."/>
            <person name="Gainer-Dewar J."/>
            <person name="Goldberg J."/>
            <person name="Griggs A."/>
            <person name="Gujja S."/>
            <person name="Hansen M."/>
            <person name="Howarth C."/>
            <person name="Imamovic A."/>
            <person name="Ireland A."/>
            <person name="Larimer J."/>
            <person name="McCowan C."/>
            <person name="Murphy C."/>
            <person name="Pearson M."/>
            <person name="Poon T.W."/>
            <person name="Priest M."/>
            <person name="Roberts A."/>
            <person name="Saif S."/>
            <person name="Shea T."/>
            <person name="Sisk P."/>
            <person name="Sykes S."/>
            <person name="Wortman J."/>
            <person name="Nusbaum C."/>
            <person name="Birren B."/>
        </authorList>
    </citation>
    <scope>NUCLEOTIDE SEQUENCE [LARGE SCALE GENOMIC DNA]</scope>
    <source>
        <strain evidence="12">maculatus3</strain>
    </source>
</reference>
<dbReference type="GO" id="GO:0004252">
    <property type="term" value="F:serine-type endopeptidase activity"/>
    <property type="evidence" value="ECO:0007669"/>
    <property type="project" value="InterPro"/>
</dbReference>
<evidence type="ECO:0000259" key="10">
    <source>
        <dbReference type="PROSITE" id="PS50240"/>
    </source>
</evidence>
<dbReference type="InterPro" id="IPR001254">
    <property type="entry name" value="Trypsin_dom"/>
</dbReference>
<dbReference type="AlphaFoldDB" id="A0A182S7U2"/>
<keyword evidence="12" id="KW-1185">Reference proteome</keyword>
<reference evidence="11" key="2">
    <citation type="submission" date="2020-05" db="UniProtKB">
        <authorList>
            <consortium name="EnsemblMetazoa"/>
        </authorList>
    </citation>
    <scope>IDENTIFICATION</scope>
    <source>
        <strain evidence="11">maculatus3</strain>
    </source>
</reference>
<dbReference type="InterPro" id="IPR051487">
    <property type="entry name" value="Ser/Thr_Proteases_Immune/Dev"/>
</dbReference>
<dbReference type="InterPro" id="IPR009003">
    <property type="entry name" value="Peptidase_S1_PA"/>
</dbReference>
<name>A0A182S7U2_9DIPT</name>
<evidence type="ECO:0000256" key="7">
    <source>
        <dbReference type="ARBA" id="ARBA00023180"/>
    </source>
</evidence>
<dbReference type="SMART" id="SM00020">
    <property type="entry name" value="Tryp_SPc"/>
    <property type="match status" value="1"/>
</dbReference>
<sequence length="282" mass="31353">MQFSFAFVVIGVVVTSAVASDVRQFASQISVERTLNLHPSSEPTLLEDSNNLALQGYLVRPVQFPYHAGLFIRNDVDPGTTLAAGSLITPNYVLTSAIILRSSINRANVTYGYALFGTDDGRDQSRLQRINFTESDLQLHPLHDIATMRLEHPVTFTEFVHPIRLPRLSDSRTYAMMEGTNVGSSGLQRYVRNQILTNDECSQLHPEAAIEPQHICTNAYVGGAFCNPRHGSGLTVQDDRGPVLVGVITLYHSCTENYPTVFVRLSEVRDWIAANSDYVFDY</sequence>
<keyword evidence="2" id="KW-0964">Secreted</keyword>
<evidence type="ECO:0000256" key="5">
    <source>
        <dbReference type="ARBA" id="ARBA00022859"/>
    </source>
</evidence>
<dbReference type="InterPro" id="IPR043504">
    <property type="entry name" value="Peptidase_S1_PA_chymotrypsin"/>
</dbReference>
<keyword evidence="4 9" id="KW-0732">Signal</keyword>
<feature type="domain" description="Peptidase S1" evidence="10">
    <location>
        <begin position="53"/>
        <end position="277"/>
    </location>
</feature>
<dbReference type="SUPFAM" id="SSF50494">
    <property type="entry name" value="Trypsin-like serine proteases"/>
    <property type="match status" value="1"/>
</dbReference>
<dbReference type="Pfam" id="PF00089">
    <property type="entry name" value="Trypsin"/>
    <property type="match status" value="1"/>
</dbReference>
<dbReference type="PANTHER" id="PTHR24256">
    <property type="entry name" value="TRYPTASE-RELATED"/>
    <property type="match status" value="1"/>
</dbReference>
<evidence type="ECO:0000256" key="2">
    <source>
        <dbReference type="ARBA" id="ARBA00022525"/>
    </source>
</evidence>
<organism evidence="11 12">
    <name type="scientific">Anopheles maculatus</name>
    <dbReference type="NCBI Taxonomy" id="74869"/>
    <lineage>
        <taxon>Eukaryota</taxon>
        <taxon>Metazoa</taxon>
        <taxon>Ecdysozoa</taxon>
        <taxon>Arthropoda</taxon>
        <taxon>Hexapoda</taxon>
        <taxon>Insecta</taxon>
        <taxon>Pterygota</taxon>
        <taxon>Neoptera</taxon>
        <taxon>Endopterygota</taxon>
        <taxon>Diptera</taxon>
        <taxon>Nematocera</taxon>
        <taxon>Culicoidea</taxon>
        <taxon>Culicidae</taxon>
        <taxon>Anophelinae</taxon>
        <taxon>Anopheles</taxon>
        <taxon>Anopheles maculatus group</taxon>
    </lineage>
</organism>
<keyword evidence="6" id="KW-1015">Disulfide bond</keyword>
<evidence type="ECO:0000256" key="4">
    <source>
        <dbReference type="ARBA" id="ARBA00022729"/>
    </source>
</evidence>
<evidence type="ECO:0000256" key="8">
    <source>
        <dbReference type="ARBA" id="ARBA00024195"/>
    </source>
</evidence>
<dbReference type="GO" id="GO:0045087">
    <property type="term" value="P:innate immune response"/>
    <property type="evidence" value="ECO:0007669"/>
    <property type="project" value="UniProtKB-KW"/>
</dbReference>
<dbReference type="Proteomes" id="UP000075901">
    <property type="component" value="Unassembled WGS sequence"/>
</dbReference>
<protein>
    <recommendedName>
        <fullName evidence="10">Peptidase S1 domain-containing protein</fullName>
    </recommendedName>
</protein>
<comment type="similarity">
    <text evidence="8">Belongs to the peptidase S1 family. CLIP subfamily.</text>
</comment>
<evidence type="ECO:0000256" key="1">
    <source>
        <dbReference type="ARBA" id="ARBA00004613"/>
    </source>
</evidence>
<dbReference type="GO" id="GO:0005576">
    <property type="term" value="C:extracellular region"/>
    <property type="evidence" value="ECO:0007669"/>
    <property type="project" value="UniProtKB-SubCell"/>
</dbReference>